<dbReference type="RefSeq" id="XP_058309696.1">
    <property type="nucleotide sequence ID" value="XM_058450234.1"/>
</dbReference>
<feature type="compositionally biased region" description="Basic residues" evidence="2">
    <location>
        <begin position="834"/>
        <end position="845"/>
    </location>
</feature>
<proteinExistence type="predicted"/>
<feature type="compositionally biased region" description="Polar residues" evidence="2">
    <location>
        <begin position="708"/>
        <end position="734"/>
    </location>
</feature>
<evidence type="ECO:0000256" key="2">
    <source>
        <dbReference type="SAM" id="MobiDB-lite"/>
    </source>
</evidence>
<sequence>MESLKADIARDTKARERTKGMSHHPGIVSLAHALRENGKGGLSKLDAEVKKQAATYEEVAGRLKKTLHLAPPSLGSDTVAKLEAELMEKLKAEYDEREANFLKKVEADNANFKKTLKAEYDDREARLMEKLEAQLMKKFEASFTSKNNSLEQSDTAKLQEAVGKWEDELNKVTESMKYVANKYSDLRQKVFDIEVWKSDLSANPQSDQDIEKAARERAEEAIGKIAVLEKDLATLQTELDGFKSNSNPPAGVPPGHDARLSIVEQHQSTLQALDNQVRENTAAISALRSQLEESSRGQQNQISRLDNQYARLEGNATTLSTNLGTRMANRQPSNKADLTQTVQSIKSSHGSLASTVNTLTESLWHKVHKLEHDTLNTSQAAQRCLEQNQSVSDRALLCEKTINSLIVAIRSLETRYSNITTEYLHNHILQAMTERFPSMEKQGQDIQALKEQLTSLADQYLTRVDFGKEVDVLKDGLDKSIDALKDGIVKNIDALRLVKNDPDSNVMNDAVKHVEELSSQIQRTQKEQAAELVKRLEDHNDLRNHFETLSPIVADLAEKVSDLSKQNGEVKGVGSEFEWLGPRLADIQKQLNGFKASCSPQTINKICQQMLEPTEARILTQIQDVHSLSDMLAKQYSDIKSQDFGYRRVQKPFQPQSNGSHSGSDRDNGTFMPPQAVQRSPRDLPGVPWASTVPRPTTATPTDPDTPSIQAPQESRSVSNPSSPATASQPSYRSFQIKDKPSQQETGNSHAPSHNQSLDSRVAPSRPPVVKVSRPPSRFNDPPNIALQNTSGSSKQNKKRKRRLSILGSQDDTSPDIPMAGDDSPAPSSTSYTPRKKKKGKKDKKDKRPTQLK</sequence>
<evidence type="ECO:0000313" key="3">
    <source>
        <dbReference type="EMBL" id="KAJ5211526.1"/>
    </source>
</evidence>
<reference evidence="3" key="1">
    <citation type="submission" date="2022-12" db="EMBL/GenBank/DDBJ databases">
        <authorList>
            <person name="Petersen C."/>
        </authorList>
    </citation>
    <scope>NUCLEOTIDE SEQUENCE</scope>
    <source>
        <strain evidence="3">IBT 15544</strain>
    </source>
</reference>
<gene>
    <name evidence="3" type="ORF">N7498_003172</name>
</gene>
<dbReference type="AlphaFoldDB" id="A0A9W9N1P0"/>
<feature type="region of interest" description="Disordered" evidence="2">
    <location>
        <begin position="651"/>
        <end position="853"/>
    </location>
</feature>
<feature type="coiled-coil region" evidence="1">
    <location>
        <begin position="270"/>
        <end position="322"/>
    </location>
</feature>
<dbReference type="OrthoDB" id="3438382at2759"/>
<reference evidence="3" key="2">
    <citation type="journal article" date="2023" name="IMA Fungus">
        <title>Comparative genomic study of the Penicillium genus elucidates a diverse pangenome and 15 lateral gene transfer events.</title>
        <authorList>
            <person name="Petersen C."/>
            <person name="Sorensen T."/>
            <person name="Nielsen M.R."/>
            <person name="Sondergaard T.E."/>
            <person name="Sorensen J.L."/>
            <person name="Fitzpatrick D.A."/>
            <person name="Frisvad J.C."/>
            <person name="Nielsen K.L."/>
        </authorList>
    </citation>
    <scope>NUCLEOTIDE SEQUENCE</scope>
    <source>
        <strain evidence="3">IBT 15544</strain>
    </source>
</reference>
<organism evidence="3 4">
    <name type="scientific">Penicillium cinerascens</name>
    <dbReference type="NCBI Taxonomy" id="70096"/>
    <lineage>
        <taxon>Eukaryota</taxon>
        <taxon>Fungi</taxon>
        <taxon>Dikarya</taxon>
        <taxon>Ascomycota</taxon>
        <taxon>Pezizomycotina</taxon>
        <taxon>Eurotiomycetes</taxon>
        <taxon>Eurotiomycetidae</taxon>
        <taxon>Eurotiales</taxon>
        <taxon>Aspergillaceae</taxon>
        <taxon>Penicillium</taxon>
    </lineage>
</organism>
<feature type="compositionally biased region" description="Polar residues" evidence="2">
    <location>
        <begin position="786"/>
        <end position="795"/>
    </location>
</feature>
<feature type="compositionally biased region" description="Basic and acidic residues" evidence="2">
    <location>
        <begin position="1"/>
        <end position="19"/>
    </location>
</feature>
<comment type="caution">
    <text evidence="3">The sequence shown here is derived from an EMBL/GenBank/DDBJ whole genome shotgun (WGS) entry which is preliminary data.</text>
</comment>
<feature type="compositionally biased region" description="Low complexity" evidence="2">
    <location>
        <begin position="694"/>
        <end position="707"/>
    </location>
</feature>
<dbReference type="GeneID" id="83177535"/>
<feature type="compositionally biased region" description="Low complexity" evidence="2">
    <location>
        <begin position="760"/>
        <end position="778"/>
    </location>
</feature>
<feature type="compositionally biased region" description="Polar residues" evidence="2">
    <location>
        <begin position="653"/>
        <end position="662"/>
    </location>
</feature>
<feature type="region of interest" description="Disordered" evidence="2">
    <location>
        <begin position="1"/>
        <end position="25"/>
    </location>
</feature>
<evidence type="ECO:0000313" key="4">
    <source>
        <dbReference type="Proteomes" id="UP001150904"/>
    </source>
</evidence>
<feature type="compositionally biased region" description="Polar residues" evidence="2">
    <location>
        <begin position="743"/>
        <end position="759"/>
    </location>
</feature>
<evidence type="ECO:0000256" key="1">
    <source>
        <dbReference type="SAM" id="Coils"/>
    </source>
</evidence>
<accession>A0A9W9N1P0</accession>
<keyword evidence="1" id="KW-0175">Coiled coil</keyword>
<feature type="coiled-coil region" evidence="1">
    <location>
        <begin position="211"/>
        <end position="245"/>
    </location>
</feature>
<dbReference type="EMBL" id="JAPQKR010000008">
    <property type="protein sequence ID" value="KAJ5211526.1"/>
    <property type="molecule type" value="Genomic_DNA"/>
</dbReference>
<protein>
    <submittedName>
        <fullName evidence="3">Uncharacterized protein</fullName>
    </submittedName>
</protein>
<dbReference type="Proteomes" id="UP001150904">
    <property type="component" value="Unassembled WGS sequence"/>
</dbReference>
<name>A0A9W9N1P0_9EURO</name>
<keyword evidence="4" id="KW-1185">Reference proteome</keyword>